<sequence length="168" mass="18326">GCRCGSDPVWLWLWHMLVATAPIRPLAWEPPSAAGAAQEIAKRQINQSINQSPREIISKVTSQLSPKARPSVIFSLIIIKKSSIEICLARQLQMDVTTQQLGGTLLSVDSTAQTGSWALATAGRWQASWWLLTASGPVREPFHNGLSGSGTCRDRQENVTSHQRGLLS</sequence>
<accession>A0A4X1TSJ4</accession>
<proteinExistence type="predicted"/>
<feature type="signal peptide" evidence="2">
    <location>
        <begin position="1"/>
        <end position="20"/>
    </location>
</feature>
<evidence type="ECO:0000313" key="4">
    <source>
        <dbReference type="Proteomes" id="UP000314985"/>
    </source>
</evidence>
<dbReference type="AlphaFoldDB" id="A0A4X1TSJ4"/>
<reference evidence="3 4" key="1">
    <citation type="submission" date="2017-08" db="EMBL/GenBank/DDBJ databases">
        <title>USMARCv1.0.</title>
        <authorList>
            <person name="Hannum G.I."/>
            <person name="Koren S."/>
            <person name="Schroeder S.G."/>
            <person name="Chin S.C."/>
            <person name="Nonneman D.J."/>
            <person name="Becker S.A."/>
            <person name="Rosen B.D."/>
            <person name="Bickhart D.M."/>
            <person name="Putnam N.H."/>
            <person name="Green R.E."/>
            <person name="Tuggle C.K."/>
            <person name="Liu H."/>
            <person name="Rohrer G.A."/>
            <person name="Warr A."/>
            <person name="Hall R."/>
            <person name="Kim K."/>
            <person name="Hume D.A."/>
            <person name="Talbot R."/>
            <person name="Chow W."/>
            <person name="Howe K."/>
            <person name="Schwartz A.S."/>
            <person name="Watson M."/>
            <person name="Archibald A.L."/>
            <person name="Phillippy A.M."/>
            <person name="Smith T.P.L."/>
        </authorList>
    </citation>
    <scope>NUCLEOTIDE SEQUENCE [LARGE SCALE GENOMIC DNA]</scope>
</reference>
<evidence type="ECO:0000313" key="3">
    <source>
        <dbReference type="Ensembl" id="ENSSSCP00070018233.1"/>
    </source>
</evidence>
<organism evidence="3 4">
    <name type="scientific">Sus scrofa</name>
    <name type="common">Pig</name>
    <dbReference type="NCBI Taxonomy" id="9823"/>
    <lineage>
        <taxon>Eukaryota</taxon>
        <taxon>Metazoa</taxon>
        <taxon>Chordata</taxon>
        <taxon>Craniata</taxon>
        <taxon>Vertebrata</taxon>
        <taxon>Euteleostomi</taxon>
        <taxon>Mammalia</taxon>
        <taxon>Eutheria</taxon>
        <taxon>Laurasiatheria</taxon>
        <taxon>Artiodactyla</taxon>
        <taxon>Suina</taxon>
        <taxon>Suidae</taxon>
        <taxon>Sus</taxon>
    </lineage>
</organism>
<dbReference type="Ensembl" id="ENSSSCT00070022013.1">
    <property type="protein sequence ID" value="ENSSSCP00070018233.1"/>
    <property type="gene ID" value="ENSSSCG00070011293.1"/>
</dbReference>
<name>A0A4X1TSJ4_PIG</name>
<protein>
    <submittedName>
        <fullName evidence="3">Uncharacterized protein</fullName>
    </submittedName>
</protein>
<feature type="region of interest" description="Disordered" evidence="1">
    <location>
        <begin position="145"/>
        <end position="168"/>
    </location>
</feature>
<dbReference type="Proteomes" id="UP000314985">
    <property type="component" value="Chromosome 18"/>
</dbReference>
<reference evidence="3" key="2">
    <citation type="submission" date="2025-08" db="UniProtKB">
        <authorList>
            <consortium name="Ensembl"/>
        </authorList>
    </citation>
    <scope>IDENTIFICATION</scope>
</reference>
<evidence type="ECO:0000256" key="2">
    <source>
        <dbReference type="SAM" id="SignalP"/>
    </source>
</evidence>
<evidence type="ECO:0000256" key="1">
    <source>
        <dbReference type="SAM" id="MobiDB-lite"/>
    </source>
</evidence>
<keyword evidence="2" id="KW-0732">Signal</keyword>
<feature type="compositionally biased region" description="Polar residues" evidence="1">
    <location>
        <begin position="158"/>
        <end position="168"/>
    </location>
</feature>
<feature type="chain" id="PRO_5021468771" evidence="2">
    <location>
        <begin position="21"/>
        <end position="168"/>
    </location>
</feature>